<dbReference type="Proteomes" id="UP001558652">
    <property type="component" value="Unassembled WGS sequence"/>
</dbReference>
<comment type="caution">
    <text evidence="2">The sequence shown here is derived from an EMBL/GenBank/DDBJ whole genome shotgun (WGS) entry which is preliminary data.</text>
</comment>
<sequence length="106" mass="12621">MASKRRNMFYQNKKQETTEIVWLGSAPLAVTWRRRVLRLPCYRLPKTWPTPRDQGPRRAFLRHPSEHHNHTPRPEHGIHCWHYKISLDLVAFSVEKPTVVPIITTF</sequence>
<proteinExistence type="predicted"/>
<evidence type="ECO:0000256" key="1">
    <source>
        <dbReference type="SAM" id="MobiDB-lite"/>
    </source>
</evidence>
<accession>A0ABD0XT93</accession>
<feature type="region of interest" description="Disordered" evidence="1">
    <location>
        <begin position="53"/>
        <end position="74"/>
    </location>
</feature>
<organism evidence="2 3">
    <name type="scientific">Ranatra chinensis</name>
    <dbReference type="NCBI Taxonomy" id="642074"/>
    <lineage>
        <taxon>Eukaryota</taxon>
        <taxon>Metazoa</taxon>
        <taxon>Ecdysozoa</taxon>
        <taxon>Arthropoda</taxon>
        <taxon>Hexapoda</taxon>
        <taxon>Insecta</taxon>
        <taxon>Pterygota</taxon>
        <taxon>Neoptera</taxon>
        <taxon>Paraneoptera</taxon>
        <taxon>Hemiptera</taxon>
        <taxon>Heteroptera</taxon>
        <taxon>Panheteroptera</taxon>
        <taxon>Nepomorpha</taxon>
        <taxon>Nepidae</taxon>
        <taxon>Ranatrinae</taxon>
        <taxon>Ranatra</taxon>
    </lineage>
</organism>
<feature type="compositionally biased region" description="Basic and acidic residues" evidence="1">
    <location>
        <begin position="63"/>
        <end position="74"/>
    </location>
</feature>
<reference evidence="2 3" key="1">
    <citation type="submission" date="2024-07" db="EMBL/GenBank/DDBJ databases">
        <title>Chromosome-level genome assembly of the water stick insect Ranatra chinensis (Heteroptera: Nepidae).</title>
        <authorList>
            <person name="Liu X."/>
        </authorList>
    </citation>
    <scope>NUCLEOTIDE SEQUENCE [LARGE SCALE GENOMIC DNA]</scope>
    <source>
        <strain evidence="2">Cailab_2021Rc</strain>
        <tissue evidence="2">Muscle</tissue>
    </source>
</reference>
<gene>
    <name evidence="2" type="ORF">AAG570_007910</name>
</gene>
<name>A0ABD0XT93_9HEMI</name>
<dbReference type="EMBL" id="JBFDAA010000022">
    <property type="protein sequence ID" value="KAL1110379.1"/>
    <property type="molecule type" value="Genomic_DNA"/>
</dbReference>
<protein>
    <submittedName>
        <fullName evidence="2">Uncharacterized protein</fullName>
    </submittedName>
</protein>
<keyword evidence="3" id="KW-1185">Reference proteome</keyword>
<dbReference type="AlphaFoldDB" id="A0ABD0XT93"/>
<evidence type="ECO:0000313" key="2">
    <source>
        <dbReference type="EMBL" id="KAL1110379.1"/>
    </source>
</evidence>
<evidence type="ECO:0000313" key="3">
    <source>
        <dbReference type="Proteomes" id="UP001558652"/>
    </source>
</evidence>